<dbReference type="InterPro" id="IPR011991">
    <property type="entry name" value="ArsR-like_HTH"/>
</dbReference>
<feature type="domain" description="HTH arsR-type" evidence="4">
    <location>
        <begin position="10"/>
        <end position="106"/>
    </location>
</feature>
<dbReference type="Proteomes" id="UP000270343">
    <property type="component" value="Unassembled WGS sequence"/>
</dbReference>
<gene>
    <name evidence="5" type="ORF">D7231_21015</name>
</gene>
<reference evidence="5 6" key="1">
    <citation type="journal article" date="2015" name="Antonie Van Leeuwenhoek">
        <title>Streptomyces klenkii sp. nov., isolated from deep marine sediment.</title>
        <authorList>
            <person name="Veyisoglu A."/>
            <person name="Sahin N."/>
        </authorList>
    </citation>
    <scope>NUCLEOTIDE SEQUENCE [LARGE SCALE GENOMIC DNA]</scope>
    <source>
        <strain evidence="5 6">KCTC 29202</strain>
    </source>
</reference>
<dbReference type="SUPFAM" id="SSF46785">
    <property type="entry name" value="Winged helix' DNA-binding domain"/>
    <property type="match status" value="1"/>
</dbReference>
<evidence type="ECO:0000313" key="5">
    <source>
        <dbReference type="EMBL" id="RKN70511.1"/>
    </source>
</evidence>
<sequence length="109" mass="12100">MRGQDEWLPQPATEDIELVKVLHALGDPVRLRLLSLYLEGGEVSCTLEGVGLDHLHKSTLSHHMKVLRAAGVTATRVAGRNRFVRLRRQDLDGRFPGLLDALLKGLEAQ</sequence>
<comment type="caution">
    <text evidence="5">The sequence shown here is derived from an EMBL/GenBank/DDBJ whole genome shotgun (WGS) entry which is preliminary data.</text>
</comment>
<dbReference type="OrthoDB" id="4471357at2"/>
<organism evidence="5 6">
    <name type="scientific">Streptomyces klenkii</name>
    <dbReference type="NCBI Taxonomy" id="1420899"/>
    <lineage>
        <taxon>Bacteria</taxon>
        <taxon>Bacillati</taxon>
        <taxon>Actinomycetota</taxon>
        <taxon>Actinomycetes</taxon>
        <taxon>Kitasatosporales</taxon>
        <taxon>Streptomycetaceae</taxon>
        <taxon>Streptomyces</taxon>
    </lineage>
</organism>
<dbReference type="PANTHER" id="PTHR33154">
    <property type="entry name" value="TRANSCRIPTIONAL REGULATOR, ARSR FAMILY"/>
    <property type="match status" value="1"/>
</dbReference>
<dbReference type="PANTHER" id="PTHR33154:SF12">
    <property type="entry name" value="TRANSCRIPTIONAL REGULATORY PROTEIN"/>
    <property type="match status" value="1"/>
</dbReference>
<keyword evidence="6" id="KW-1185">Reference proteome</keyword>
<keyword evidence="2" id="KW-0238">DNA-binding</keyword>
<evidence type="ECO:0000259" key="4">
    <source>
        <dbReference type="PROSITE" id="PS50987"/>
    </source>
</evidence>
<dbReference type="Gene3D" id="1.10.10.10">
    <property type="entry name" value="Winged helix-like DNA-binding domain superfamily/Winged helix DNA-binding domain"/>
    <property type="match status" value="1"/>
</dbReference>
<dbReference type="InterPro" id="IPR036390">
    <property type="entry name" value="WH_DNA-bd_sf"/>
</dbReference>
<keyword evidence="3" id="KW-0804">Transcription</keyword>
<dbReference type="PROSITE" id="PS50987">
    <property type="entry name" value="HTH_ARSR_2"/>
    <property type="match status" value="1"/>
</dbReference>
<name>A0A3B0BDJ1_9ACTN</name>
<dbReference type="InterPro" id="IPR051081">
    <property type="entry name" value="HTH_MetalResp_TranReg"/>
</dbReference>
<keyword evidence="1" id="KW-0805">Transcription regulation</keyword>
<dbReference type="CDD" id="cd00090">
    <property type="entry name" value="HTH_ARSR"/>
    <property type="match status" value="1"/>
</dbReference>
<dbReference type="InterPro" id="IPR001845">
    <property type="entry name" value="HTH_ArsR_DNA-bd_dom"/>
</dbReference>
<dbReference type="GO" id="GO:0003700">
    <property type="term" value="F:DNA-binding transcription factor activity"/>
    <property type="evidence" value="ECO:0007669"/>
    <property type="project" value="InterPro"/>
</dbReference>
<proteinExistence type="predicted"/>
<protein>
    <submittedName>
        <fullName evidence="5">Transcriptional regulator</fullName>
    </submittedName>
</protein>
<dbReference type="PRINTS" id="PR00778">
    <property type="entry name" value="HTHARSR"/>
</dbReference>
<accession>A0A3B0BDJ1</accession>
<dbReference type="EMBL" id="RBAM01000008">
    <property type="protein sequence ID" value="RKN70511.1"/>
    <property type="molecule type" value="Genomic_DNA"/>
</dbReference>
<evidence type="ECO:0000256" key="2">
    <source>
        <dbReference type="ARBA" id="ARBA00023125"/>
    </source>
</evidence>
<dbReference type="InterPro" id="IPR036388">
    <property type="entry name" value="WH-like_DNA-bd_sf"/>
</dbReference>
<evidence type="ECO:0000256" key="3">
    <source>
        <dbReference type="ARBA" id="ARBA00023163"/>
    </source>
</evidence>
<dbReference type="SMART" id="SM00418">
    <property type="entry name" value="HTH_ARSR"/>
    <property type="match status" value="1"/>
</dbReference>
<dbReference type="GO" id="GO:0003677">
    <property type="term" value="F:DNA binding"/>
    <property type="evidence" value="ECO:0007669"/>
    <property type="project" value="UniProtKB-KW"/>
</dbReference>
<dbReference type="AlphaFoldDB" id="A0A3B0BDJ1"/>
<evidence type="ECO:0000313" key="6">
    <source>
        <dbReference type="Proteomes" id="UP000270343"/>
    </source>
</evidence>
<evidence type="ECO:0000256" key="1">
    <source>
        <dbReference type="ARBA" id="ARBA00023015"/>
    </source>
</evidence>